<gene>
    <name evidence="2" type="ORF">LX64_04791</name>
</gene>
<dbReference type="InterPro" id="IPR050266">
    <property type="entry name" value="AB_hydrolase_sf"/>
</dbReference>
<feature type="domain" description="AB hydrolase-1" evidence="1">
    <location>
        <begin position="24"/>
        <end position="251"/>
    </location>
</feature>
<dbReference type="OrthoDB" id="252464at2"/>
<dbReference type="SUPFAM" id="SSF53474">
    <property type="entry name" value="alpha/beta-Hydrolases"/>
    <property type="match status" value="1"/>
</dbReference>
<dbReference type="PANTHER" id="PTHR43798">
    <property type="entry name" value="MONOACYLGLYCEROL LIPASE"/>
    <property type="match status" value="1"/>
</dbReference>
<dbReference type="InterPro" id="IPR000639">
    <property type="entry name" value="Epox_hydrolase-like"/>
</dbReference>
<dbReference type="InterPro" id="IPR000073">
    <property type="entry name" value="AB_hydrolase_1"/>
</dbReference>
<evidence type="ECO:0000313" key="3">
    <source>
        <dbReference type="Proteomes" id="UP000249547"/>
    </source>
</evidence>
<dbReference type="InterPro" id="IPR029058">
    <property type="entry name" value="AB_hydrolase_fold"/>
</dbReference>
<protein>
    <submittedName>
        <fullName evidence="2">Pimeloyl-ACP methyl ester carboxylesterase</fullName>
    </submittedName>
</protein>
<name>A0A327Q254_9BACT</name>
<sequence>MHKTFQYADKKTGSYYVTGSGPVVVLLHGFGEDGSAWEHQTNYLAKTSKIIVPSLPGTHGSDITHPLTIESMADFVHALLVAEGIQKVVMIGHSMGGYITLAFAEKYGDMLQGFGLFHSSGLADTEEKKEARRKSIRLIQDYGHDTFIRQAIPGMFANRYRTEHPEKVDNYLHRAMHIPGATLIAYYEAMILRPDRTAVLKQAQVPVLFIIGEEDTAVTMDAIMPQTSYPTTASIHILEKVGHMGLWEEAEESNYILEQFIRYCNHS</sequence>
<evidence type="ECO:0000313" key="2">
    <source>
        <dbReference type="EMBL" id="RAI98429.1"/>
    </source>
</evidence>
<dbReference type="GO" id="GO:0003824">
    <property type="term" value="F:catalytic activity"/>
    <property type="evidence" value="ECO:0007669"/>
    <property type="project" value="InterPro"/>
</dbReference>
<dbReference type="PRINTS" id="PR00412">
    <property type="entry name" value="EPOXHYDRLASE"/>
</dbReference>
<comment type="caution">
    <text evidence="2">The sequence shown here is derived from an EMBL/GenBank/DDBJ whole genome shotgun (WGS) entry which is preliminary data.</text>
</comment>
<organism evidence="2 3">
    <name type="scientific">Chitinophaga skermanii</name>
    <dbReference type="NCBI Taxonomy" id="331697"/>
    <lineage>
        <taxon>Bacteria</taxon>
        <taxon>Pseudomonadati</taxon>
        <taxon>Bacteroidota</taxon>
        <taxon>Chitinophagia</taxon>
        <taxon>Chitinophagales</taxon>
        <taxon>Chitinophagaceae</taxon>
        <taxon>Chitinophaga</taxon>
    </lineage>
</organism>
<dbReference type="RefSeq" id="WP_111600177.1">
    <property type="nucleotide sequence ID" value="NZ_QLLL01000012.1"/>
</dbReference>
<dbReference type="PRINTS" id="PR00111">
    <property type="entry name" value="ABHYDROLASE"/>
</dbReference>
<dbReference type="Proteomes" id="UP000249547">
    <property type="component" value="Unassembled WGS sequence"/>
</dbReference>
<proteinExistence type="predicted"/>
<dbReference type="Pfam" id="PF12697">
    <property type="entry name" value="Abhydrolase_6"/>
    <property type="match status" value="1"/>
</dbReference>
<reference evidence="2 3" key="1">
    <citation type="submission" date="2018-06" db="EMBL/GenBank/DDBJ databases">
        <title>Genomic Encyclopedia of Archaeal and Bacterial Type Strains, Phase II (KMG-II): from individual species to whole genera.</title>
        <authorList>
            <person name="Goeker M."/>
        </authorList>
    </citation>
    <scope>NUCLEOTIDE SEQUENCE [LARGE SCALE GENOMIC DNA]</scope>
    <source>
        <strain evidence="2 3">DSM 23857</strain>
    </source>
</reference>
<accession>A0A327Q254</accession>
<dbReference type="Gene3D" id="3.40.50.1820">
    <property type="entry name" value="alpha/beta hydrolase"/>
    <property type="match status" value="1"/>
</dbReference>
<dbReference type="GO" id="GO:0016020">
    <property type="term" value="C:membrane"/>
    <property type="evidence" value="ECO:0007669"/>
    <property type="project" value="TreeGrafter"/>
</dbReference>
<dbReference type="EMBL" id="QLLL01000012">
    <property type="protein sequence ID" value="RAI98429.1"/>
    <property type="molecule type" value="Genomic_DNA"/>
</dbReference>
<keyword evidence="3" id="KW-1185">Reference proteome</keyword>
<dbReference type="AlphaFoldDB" id="A0A327Q254"/>
<dbReference type="PANTHER" id="PTHR43798:SF33">
    <property type="entry name" value="HYDROLASE, PUTATIVE (AFU_ORTHOLOGUE AFUA_2G14860)-RELATED"/>
    <property type="match status" value="1"/>
</dbReference>
<evidence type="ECO:0000259" key="1">
    <source>
        <dbReference type="Pfam" id="PF12697"/>
    </source>
</evidence>